<dbReference type="SUPFAM" id="SSF55729">
    <property type="entry name" value="Acyl-CoA N-acyltransferases (Nat)"/>
    <property type="match status" value="1"/>
</dbReference>
<evidence type="ECO:0000256" key="1">
    <source>
        <dbReference type="SAM" id="MobiDB-lite"/>
    </source>
</evidence>
<dbReference type="Proteomes" id="UP000799302">
    <property type="component" value="Unassembled WGS sequence"/>
</dbReference>
<accession>A0A6A6UA38</accession>
<dbReference type="PANTHER" id="PTHR42791">
    <property type="entry name" value="GNAT FAMILY ACETYLTRANSFERASE"/>
    <property type="match status" value="1"/>
</dbReference>
<sequence length="267" mass="30200">MDHSTIPRSRFVVTEALLSQLDVVTDIALSSLAVFDPAWDWRFPNRLIHPSEHRLLTRQKFHNFIADKNSKWRVFIAQETATGATPSKTVGFAVWDVSNMQSRTAALKTDRQDRQTARRSPDLVLDSTAKPPTSPHHEKDGHPQRLAAWAETTSKARRELFDEAFGNRYFSLQILAVDPQFFRQGVATLLCNWGIKMAKLKNMSIALFASPQGRLFYPTLGFEAISTVEVQASNDEAIQLIAMAYDSRSRISAQTTRENMSLPTQQH</sequence>
<gene>
    <name evidence="2" type="ORF">BT63DRAFT_470524</name>
</gene>
<proteinExistence type="predicted"/>
<dbReference type="PANTHER" id="PTHR42791:SF2">
    <property type="entry name" value="N-ACETYLTRANSFERASE DOMAIN-CONTAINING PROTEIN"/>
    <property type="match status" value="1"/>
</dbReference>
<name>A0A6A6UA38_9PEZI</name>
<keyword evidence="3" id="KW-1185">Reference proteome</keyword>
<dbReference type="InterPro" id="IPR052523">
    <property type="entry name" value="Trichothecene_AcTrans"/>
</dbReference>
<dbReference type="InterPro" id="IPR016181">
    <property type="entry name" value="Acyl_CoA_acyltransferase"/>
</dbReference>
<dbReference type="OrthoDB" id="4738875at2759"/>
<feature type="region of interest" description="Disordered" evidence="1">
    <location>
        <begin position="105"/>
        <end position="144"/>
    </location>
</feature>
<dbReference type="Gene3D" id="3.40.630.30">
    <property type="match status" value="1"/>
</dbReference>
<reference evidence="2" key="1">
    <citation type="journal article" date="2020" name="Stud. Mycol.">
        <title>101 Dothideomycetes genomes: a test case for predicting lifestyles and emergence of pathogens.</title>
        <authorList>
            <person name="Haridas S."/>
            <person name="Albert R."/>
            <person name="Binder M."/>
            <person name="Bloem J."/>
            <person name="Labutti K."/>
            <person name="Salamov A."/>
            <person name="Andreopoulos B."/>
            <person name="Baker S."/>
            <person name="Barry K."/>
            <person name="Bills G."/>
            <person name="Bluhm B."/>
            <person name="Cannon C."/>
            <person name="Castanera R."/>
            <person name="Culley D."/>
            <person name="Daum C."/>
            <person name="Ezra D."/>
            <person name="Gonzalez J."/>
            <person name="Henrissat B."/>
            <person name="Kuo A."/>
            <person name="Liang C."/>
            <person name="Lipzen A."/>
            <person name="Lutzoni F."/>
            <person name="Magnuson J."/>
            <person name="Mondo S."/>
            <person name="Nolan M."/>
            <person name="Ohm R."/>
            <person name="Pangilinan J."/>
            <person name="Park H.-J."/>
            <person name="Ramirez L."/>
            <person name="Alfaro M."/>
            <person name="Sun H."/>
            <person name="Tritt A."/>
            <person name="Yoshinaga Y."/>
            <person name="Zwiers L.-H."/>
            <person name="Turgeon B."/>
            <person name="Goodwin S."/>
            <person name="Spatafora J."/>
            <person name="Crous P."/>
            <person name="Grigoriev I."/>
        </authorList>
    </citation>
    <scope>NUCLEOTIDE SEQUENCE</scope>
    <source>
        <strain evidence="2">CBS 115976</strain>
    </source>
</reference>
<feature type="compositionally biased region" description="Basic and acidic residues" evidence="1">
    <location>
        <begin position="108"/>
        <end position="121"/>
    </location>
</feature>
<protein>
    <submittedName>
        <fullName evidence="2">Uncharacterized protein</fullName>
    </submittedName>
</protein>
<dbReference type="GO" id="GO:0016747">
    <property type="term" value="F:acyltransferase activity, transferring groups other than amino-acyl groups"/>
    <property type="evidence" value="ECO:0007669"/>
    <property type="project" value="InterPro"/>
</dbReference>
<evidence type="ECO:0000313" key="3">
    <source>
        <dbReference type="Proteomes" id="UP000799302"/>
    </source>
</evidence>
<evidence type="ECO:0000313" key="2">
    <source>
        <dbReference type="EMBL" id="KAF2669052.1"/>
    </source>
</evidence>
<dbReference type="AlphaFoldDB" id="A0A6A6UA38"/>
<dbReference type="EMBL" id="MU004235">
    <property type="protein sequence ID" value="KAF2669052.1"/>
    <property type="molecule type" value="Genomic_DNA"/>
</dbReference>
<organism evidence="2 3">
    <name type="scientific">Microthyrium microscopicum</name>
    <dbReference type="NCBI Taxonomy" id="703497"/>
    <lineage>
        <taxon>Eukaryota</taxon>
        <taxon>Fungi</taxon>
        <taxon>Dikarya</taxon>
        <taxon>Ascomycota</taxon>
        <taxon>Pezizomycotina</taxon>
        <taxon>Dothideomycetes</taxon>
        <taxon>Dothideomycetes incertae sedis</taxon>
        <taxon>Microthyriales</taxon>
        <taxon>Microthyriaceae</taxon>
        <taxon>Microthyrium</taxon>
    </lineage>
</organism>